<feature type="compositionally biased region" description="Low complexity" evidence="3">
    <location>
        <begin position="394"/>
        <end position="403"/>
    </location>
</feature>
<dbReference type="InterPro" id="IPR000792">
    <property type="entry name" value="Tscrpt_reg_LuxR_C"/>
</dbReference>
<gene>
    <name evidence="7" type="ORF">CCS01_11735</name>
</gene>
<dbReference type="CDD" id="cd06170">
    <property type="entry name" value="LuxR_C_like"/>
    <property type="match status" value="1"/>
</dbReference>
<dbReference type="InterPro" id="IPR001633">
    <property type="entry name" value="EAL_dom"/>
</dbReference>
<dbReference type="InterPro" id="IPR036388">
    <property type="entry name" value="WH-like_DNA-bd_sf"/>
</dbReference>
<dbReference type="PROSITE" id="PS50110">
    <property type="entry name" value="RESPONSE_REGULATORY"/>
    <property type="match status" value="1"/>
</dbReference>
<dbReference type="SUPFAM" id="SSF46894">
    <property type="entry name" value="C-terminal effector domain of the bipartite response regulators"/>
    <property type="match status" value="1"/>
</dbReference>
<feature type="domain" description="EAL" evidence="6">
    <location>
        <begin position="125"/>
        <end position="379"/>
    </location>
</feature>
<dbReference type="SUPFAM" id="SSF52172">
    <property type="entry name" value="CheY-like"/>
    <property type="match status" value="1"/>
</dbReference>
<dbReference type="RefSeq" id="WP_104519044.1">
    <property type="nucleotide sequence ID" value="NZ_NHRY01000121.1"/>
</dbReference>
<feature type="region of interest" description="Disordered" evidence="3">
    <location>
        <begin position="386"/>
        <end position="420"/>
    </location>
</feature>
<name>A0A2S6NI34_RHOGL</name>
<dbReference type="PANTHER" id="PTHR33121:SF71">
    <property type="entry name" value="OXYGEN SENSOR PROTEIN DOSP"/>
    <property type="match status" value="1"/>
</dbReference>
<feature type="modified residue" description="4-aspartylphosphate" evidence="2">
    <location>
        <position position="51"/>
    </location>
</feature>
<evidence type="ECO:0000259" key="4">
    <source>
        <dbReference type="PROSITE" id="PS50043"/>
    </source>
</evidence>
<dbReference type="Pfam" id="PF00196">
    <property type="entry name" value="GerE"/>
    <property type="match status" value="1"/>
</dbReference>
<dbReference type="GO" id="GO:0000160">
    <property type="term" value="P:phosphorelay signal transduction system"/>
    <property type="evidence" value="ECO:0007669"/>
    <property type="project" value="InterPro"/>
</dbReference>
<dbReference type="GO" id="GO:0003677">
    <property type="term" value="F:DNA binding"/>
    <property type="evidence" value="ECO:0007669"/>
    <property type="project" value="UniProtKB-KW"/>
</dbReference>
<dbReference type="InterPro" id="IPR035919">
    <property type="entry name" value="EAL_sf"/>
</dbReference>
<dbReference type="PANTHER" id="PTHR33121">
    <property type="entry name" value="CYCLIC DI-GMP PHOSPHODIESTERASE PDEF"/>
    <property type="match status" value="1"/>
</dbReference>
<dbReference type="InterPro" id="IPR011006">
    <property type="entry name" value="CheY-like_superfamily"/>
</dbReference>
<dbReference type="GO" id="GO:0071111">
    <property type="term" value="F:cyclic-guanylate-specific phosphodiesterase activity"/>
    <property type="evidence" value="ECO:0007669"/>
    <property type="project" value="InterPro"/>
</dbReference>
<dbReference type="Gene3D" id="1.10.10.10">
    <property type="entry name" value="Winged helix-like DNA-binding domain superfamily/Winged helix DNA-binding domain"/>
    <property type="match status" value="1"/>
</dbReference>
<keyword evidence="8" id="KW-1185">Reference proteome</keyword>
<evidence type="ECO:0000259" key="5">
    <source>
        <dbReference type="PROSITE" id="PS50110"/>
    </source>
</evidence>
<dbReference type="PROSITE" id="PS50043">
    <property type="entry name" value="HTH_LUXR_2"/>
    <property type="match status" value="1"/>
</dbReference>
<feature type="domain" description="HTH luxR-type" evidence="4">
    <location>
        <begin position="414"/>
        <end position="479"/>
    </location>
</feature>
<accession>A0A2S6NI34</accession>
<feature type="domain" description="Response regulatory" evidence="5">
    <location>
        <begin position="2"/>
        <end position="121"/>
    </location>
</feature>
<keyword evidence="2" id="KW-0597">Phosphoprotein</keyword>
<dbReference type="PROSITE" id="PS50883">
    <property type="entry name" value="EAL"/>
    <property type="match status" value="1"/>
</dbReference>
<evidence type="ECO:0000256" key="3">
    <source>
        <dbReference type="SAM" id="MobiDB-lite"/>
    </source>
</evidence>
<dbReference type="InterPro" id="IPR001789">
    <property type="entry name" value="Sig_transdc_resp-reg_receiver"/>
</dbReference>
<dbReference type="PRINTS" id="PR00038">
    <property type="entry name" value="HTHLUXR"/>
</dbReference>
<dbReference type="SMART" id="SM00421">
    <property type="entry name" value="HTH_LUXR"/>
    <property type="match status" value="1"/>
</dbReference>
<comment type="caution">
    <text evidence="7">The sequence shown here is derived from an EMBL/GenBank/DDBJ whole genome shotgun (WGS) entry which is preliminary data.</text>
</comment>
<dbReference type="Gene3D" id="3.20.20.450">
    <property type="entry name" value="EAL domain"/>
    <property type="match status" value="1"/>
</dbReference>
<evidence type="ECO:0000313" key="7">
    <source>
        <dbReference type="EMBL" id="PPQ34261.1"/>
    </source>
</evidence>
<sequence>MSLLVFDDDPDLARCVVATAALAGLDATAVADADAFRQALQDCHPRIIVLDLQLGATDGVEQLRLLAEDRYAGALILTGERGGRVLSTVRALGRSLGLKIEGVLEKPLDGPALQQLLARLQVTPEDISAGTLRTAIGNGEMSLDFQPIVAVKTKTFRKLEALVRWKHPQAGLIPPGQFLAIAERDQATIEALAEWVVGAAVDAYQALAELGVVVPIAVNISAQNLRDRALPDRLEQRLRAGAMPPGHLCLEVSETAAFTDAMLTMDILSRLQLKGICLSLDNFGTGYSSLKLLQQMPFSEIKIDRSFIGDLATSREARAIVKSVIDLAANMEMGCVAEGVETQETADLLGQLGACDLQGFLIGRPMPVEAVPVWLKIWERHESPAAQARHDGAARPAAAWRRPAGPPAPSSPDAGGGSVRLSPRQVDVMRLLAQGHSVKEIARRLNLGVGTVKVHLSLAYSALGAHNRVQAIQRAGAVLERGTRDARGETLLCAGP</sequence>
<proteinExistence type="predicted"/>
<keyword evidence="1" id="KW-0238">DNA-binding</keyword>
<dbReference type="SMART" id="SM00052">
    <property type="entry name" value="EAL"/>
    <property type="match status" value="1"/>
</dbReference>
<dbReference type="Pfam" id="PF00563">
    <property type="entry name" value="EAL"/>
    <property type="match status" value="1"/>
</dbReference>
<dbReference type="GO" id="GO:0006355">
    <property type="term" value="P:regulation of DNA-templated transcription"/>
    <property type="evidence" value="ECO:0007669"/>
    <property type="project" value="InterPro"/>
</dbReference>
<dbReference type="InterPro" id="IPR050706">
    <property type="entry name" value="Cyclic-di-GMP_PDE-like"/>
</dbReference>
<protein>
    <submittedName>
        <fullName evidence="7">Uncharacterized protein</fullName>
    </submittedName>
</protein>
<dbReference type="OrthoDB" id="7251575at2"/>
<dbReference type="CDD" id="cd01948">
    <property type="entry name" value="EAL"/>
    <property type="match status" value="1"/>
</dbReference>
<organism evidence="7 8">
    <name type="scientific">Rhodopila globiformis</name>
    <name type="common">Rhodopseudomonas globiformis</name>
    <dbReference type="NCBI Taxonomy" id="1071"/>
    <lineage>
        <taxon>Bacteria</taxon>
        <taxon>Pseudomonadati</taxon>
        <taxon>Pseudomonadota</taxon>
        <taxon>Alphaproteobacteria</taxon>
        <taxon>Acetobacterales</taxon>
        <taxon>Acetobacteraceae</taxon>
        <taxon>Rhodopila</taxon>
    </lineage>
</organism>
<dbReference type="Gene3D" id="3.40.50.2300">
    <property type="match status" value="1"/>
</dbReference>
<dbReference type="Pfam" id="PF00072">
    <property type="entry name" value="Response_reg"/>
    <property type="match status" value="1"/>
</dbReference>
<dbReference type="AlphaFoldDB" id="A0A2S6NI34"/>
<reference evidence="7 8" key="1">
    <citation type="journal article" date="2018" name="Arch. Microbiol.">
        <title>New insights into the metabolic potential of the phototrophic purple bacterium Rhodopila globiformis DSM 161(T) from its draft genome sequence and evidence for a vanadium-dependent nitrogenase.</title>
        <authorList>
            <person name="Imhoff J.F."/>
            <person name="Rahn T."/>
            <person name="Kunzel S."/>
            <person name="Neulinger S.C."/>
        </authorList>
    </citation>
    <scope>NUCLEOTIDE SEQUENCE [LARGE SCALE GENOMIC DNA]</scope>
    <source>
        <strain evidence="7 8">DSM 161</strain>
    </source>
</reference>
<dbReference type="EMBL" id="NHRY01000121">
    <property type="protein sequence ID" value="PPQ34261.1"/>
    <property type="molecule type" value="Genomic_DNA"/>
</dbReference>
<dbReference type="InterPro" id="IPR016032">
    <property type="entry name" value="Sig_transdc_resp-reg_C-effctor"/>
</dbReference>
<dbReference type="SUPFAM" id="SSF141868">
    <property type="entry name" value="EAL domain-like"/>
    <property type="match status" value="1"/>
</dbReference>
<evidence type="ECO:0000256" key="2">
    <source>
        <dbReference type="PROSITE-ProRule" id="PRU00169"/>
    </source>
</evidence>
<evidence type="ECO:0000256" key="1">
    <source>
        <dbReference type="ARBA" id="ARBA00023125"/>
    </source>
</evidence>
<evidence type="ECO:0000259" key="6">
    <source>
        <dbReference type="PROSITE" id="PS50883"/>
    </source>
</evidence>
<evidence type="ECO:0000313" key="8">
    <source>
        <dbReference type="Proteomes" id="UP000239724"/>
    </source>
</evidence>
<dbReference type="SMART" id="SM00448">
    <property type="entry name" value="REC"/>
    <property type="match status" value="1"/>
</dbReference>
<dbReference type="Proteomes" id="UP000239724">
    <property type="component" value="Unassembled WGS sequence"/>
</dbReference>